<keyword evidence="2" id="KW-1185">Reference proteome</keyword>
<gene>
    <name evidence="1" type="ORF">EV644_104130</name>
</gene>
<organism evidence="1 2">
    <name type="scientific">Kribbella orskensis</name>
    <dbReference type="NCBI Taxonomy" id="2512216"/>
    <lineage>
        <taxon>Bacteria</taxon>
        <taxon>Bacillati</taxon>
        <taxon>Actinomycetota</taxon>
        <taxon>Actinomycetes</taxon>
        <taxon>Propionibacteriales</taxon>
        <taxon>Kribbellaceae</taxon>
        <taxon>Kribbella</taxon>
    </lineage>
</organism>
<comment type="caution">
    <text evidence="1">The sequence shown here is derived from an EMBL/GenBank/DDBJ whole genome shotgun (WGS) entry which is preliminary data.</text>
</comment>
<protein>
    <submittedName>
        <fullName evidence="1">Uncharacterized protein</fullName>
    </submittedName>
</protein>
<proteinExistence type="predicted"/>
<reference evidence="1 2" key="1">
    <citation type="journal article" date="2015" name="Stand. Genomic Sci.">
        <title>Genomic Encyclopedia of Bacterial and Archaeal Type Strains, Phase III: the genomes of soil and plant-associated and newly described type strains.</title>
        <authorList>
            <person name="Whitman W.B."/>
            <person name="Woyke T."/>
            <person name="Klenk H.P."/>
            <person name="Zhou Y."/>
            <person name="Lilburn T.G."/>
            <person name="Beck B.J."/>
            <person name="De Vos P."/>
            <person name="Vandamme P."/>
            <person name="Eisen J.A."/>
            <person name="Garrity G."/>
            <person name="Hugenholtz P."/>
            <person name="Kyrpides N.C."/>
        </authorList>
    </citation>
    <scope>NUCLEOTIDE SEQUENCE [LARGE SCALE GENOMIC DNA]</scope>
    <source>
        <strain evidence="1 2">VKM Ac-2538</strain>
    </source>
</reference>
<accession>A0ABY2BPG1</accession>
<dbReference type="RefSeq" id="WP_132188481.1">
    <property type="nucleotide sequence ID" value="NZ_SLWM01000004.1"/>
</dbReference>
<name>A0ABY2BPG1_9ACTN</name>
<evidence type="ECO:0000313" key="1">
    <source>
        <dbReference type="EMBL" id="TCO25626.1"/>
    </source>
</evidence>
<dbReference type="EMBL" id="SLWM01000004">
    <property type="protein sequence ID" value="TCO25626.1"/>
    <property type="molecule type" value="Genomic_DNA"/>
</dbReference>
<dbReference type="Proteomes" id="UP000295818">
    <property type="component" value="Unassembled WGS sequence"/>
</dbReference>
<evidence type="ECO:0000313" key="2">
    <source>
        <dbReference type="Proteomes" id="UP000295818"/>
    </source>
</evidence>
<sequence length="92" mass="10567">MFGFRLSAQKPPDARRVTDGVVMRFDHIYEVDPDKMAVFGQQDIPAWDTHRIVDSRWDHLAWMHQHFADKVLGMPDLGLNEDGTVPEAEHAP</sequence>